<dbReference type="InterPro" id="IPR000524">
    <property type="entry name" value="Tscrpt_reg_HTH_GntR"/>
</dbReference>
<dbReference type="SUPFAM" id="SSF48008">
    <property type="entry name" value="GntR ligand-binding domain-like"/>
    <property type="match status" value="1"/>
</dbReference>
<protein>
    <submittedName>
        <fullName evidence="6">GntR family transcriptional regulator</fullName>
    </submittedName>
</protein>
<dbReference type="RefSeq" id="WP_344972524.1">
    <property type="nucleotide sequence ID" value="NZ_BAABDD010000014.1"/>
</dbReference>
<dbReference type="PROSITE" id="PS50949">
    <property type="entry name" value="HTH_GNTR"/>
    <property type="match status" value="1"/>
</dbReference>
<evidence type="ECO:0000256" key="2">
    <source>
        <dbReference type="ARBA" id="ARBA00023125"/>
    </source>
</evidence>
<dbReference type="SMART" id="SM00345">
    <property type="entry name" value="HTH_GNTR"/>
    <property type="match status" value="1"/>
</dbReference>
<dbReference type="EMBL" id="BAABDD010000014">
    <property type="protein sequence ID" value="GAA3750207.1"/>
    <property type="molecule type" value="Genomic_DNA"/>
</dbReference>
<dbReference type="Proteomes" id="UP001500908">
    <property type="component" value="Unassembled WGS sequence"/>
</dbReference>
<sequence length="243" mass="27017">MNLLEFAEERRTAHEFVRDTLRRAIIGGAFTGGTRLVQADIAEQLKVSTTPVREALRDLASDGLIVFDPHRGAIIHELDASELVEIYEIRKALEPLAIRKAAQRITEEQLREATALQQRMDREEDPAAWVELNWEFHSLLERAASSPRFQSLLKSVQDIAAIYVAHSLKIEPQRMASGNREHWALLEALQRRDGEKAASVLVKHLDGTLGTILSSGSLESSKGGRSSEAEERGPLPLSALAQQ</sequence>
<reference evidence="7" key="1">
    <citation type="journal article" date="2019" name="Int. J. Syst. Evol. Microbiol.">
        <title>The Global Catalogue of Microorganisms (GCM) 10K type strain sequencing project: providing services to taxonomists for standard genome sequencing and annotation.</title>
        <authorList>
            <consortium name="The Broad Institute Genomics Platform"/>
            <consortium name="The Broad Institute Genome Sequencing Center for Infectious Disease"/>
            <person name="Wu L."/>
            <person name="Ma J."/>
        </authorList>
    </citation>
    <scope>NUCLEOTIDE SEQUENCE [LARGE SCALE GENOMIC DNA]</scope>
    <source>
        <strain evidence="7">JCM 17137</strain>
    </source>
</reference>
<dbReference type="PANTHER" id="PTHR43537:SF5">
    <property type="entry name" value="UXU OPERON TRANSCRIPTIONAL REGULATOR"/>
    <property type="match status" value="1"/>
</dbReference>
<evidence type="ECO:0000259" key="5">
    <source>
        <dbReference type="PROSITE" id="PS50949"/>
    </source>
</evidence>
<dbReference type="InterPro" id="IPR036390">
    <property type="entry name" value="WH_DNA-bd_sf"/>
</dbReference>
<comment type="caution">
    <text evidence="6">The sequence shown here is derived from an EMBL/GenBank/DDBJ whole genome shotgun (WGS) entry which is preliminary data.</text>
</comment>
<dbReference type="Pfam" id="PF00392">
    <property type="entry name" value="GntR"/>
    <property type="match status" value="1"/>
</dbReference>
<evidence type="ECO:0000256" key="3">
    <source>
        <dbReference type="ARBA" id="ARBA00023163"/>
    </source>
</evidence>
<accession>A0ABP7FY87</accession>
<keyword evidence="2" id="KW-0238">DNA-binding</keyword>
<keyword evidence="3" id="KW-0804">Transcription</keyword>
<dbReference type="SUPFAM" id="SSF46785">
    <property type="entry name" value="Winged helix' DNA-binding domain"/>
    <property type="match status" value="1"/>
</dbReference>
<dbReference type="Gene3D" id="1.20.120.530">
    <property type="entry name" value="GntR ligand-binding domain-like"/>
    <property type="match status" value="1"/>
</dbReference>
<dbReference type="InterPro" id="IPR008920">
    <property type="entry name" value="TF_FadR/GntR_C"/>
</dbReference>
<dbReference type="InterPro" id="IPR011711">
    <property type="entry name" value="GntR_C"/>
</dbReference>
<dbReference type="SMART" id="SM00895">
    <property type="entry name" value="FCD"/>
    <property type="match status" value="1"/>
</dbReference>
<dbReference type="Pfam" id="PF07729">
    <property type="entry name" value="FCD"/>
    <property type="match status" value="1"/>
</dbReference>
<organism evidence="6 7">
    <name type="scientific">Salinactinospora qingdaonensis</name>
    <dbReference type="NCBI Taxonomy" id="702744"/>
    <lineage>
        <taxon>Bacteria</taxon>
        <taxon>Bacillati</taxon>
        <taxon>Actinomycetota</taxon>
        <taxon>Actinomycetes</taxon>
        <taxon>Streptosporangiales</taxon>
        <taxon>Nocardiopsidaceae</taxon>
        <taxon>Salinactinospora</taxon>
    </lineage>
</organism>
<name>A0ABP7FY87_9ACTN</name>
<dbReference type="InterPro" id="IPR036388">
    <property type="entry name" value="WH-like_DNA-bd_sf"/>
</dbReference>
<evidence type="ECO:0000256" key="1">
    <source>
        <dbReference type="ARBA" id="ARBA00023015"/>
    </source>
</evidence>
<keyword evidence="1" id="KW-0805">Transcription regulation</keyword>
<dbReference type="Gene3D" id="1.10.10.10">
    <property type="entry name" value="Winged helix-like DNA-binding domain superfamily/Winged helix DNA-binding domain"/>
    <property type="match status" value="1"/>
</dbReference>
<evidence type="ECO:0000313" key="7">
    <source>
        <dbReference type="Proteomes" id="UP001500908"/>
    </source>
</evidence>
<feature type="region of interest" description="Disordered" evidence="4">
    <location>
        <begin position="216"/>
        <end position="243"/>
    </location>
</feature>
<proteinExistence type="predicted"/>
<dbReference type="PANTHER" id="PTHR43537">
    <property type="entry name" value="TRANSCRIPTIONAL REGULATOR, GNTR FAMILY"/>
    <property type="match status" value="1"/>
</dbReference>
<keyword evidence="7" id="KW-1185">Reference proteome</keyword>
<evidence type="ECO:0000313" key="6">
    <source>
        <dbReference type="EMBL" id="GAA3750207.1"/>
    </source>
</evidence>
<dbReference type="CDD" id="cd07377">
    <property type="entry name" value="WHTH_GntR"/>
    <property type="match status" value="1"/>
</dbReference>
<gene>
    <name evidence="6" type="ORF">GCM10022402_31720</name>
</gene>
<feature type="domain" description="HTH gntR-type" evidence="5">
    <location>
        <begin position="11"/>
        <end position="78"/>
    </location>
</feature>
<evidence type="ECO:0000256" key="4">
    <source>
        <dbReference type="SAM" id="MobiDB-lite"/>
    </source>
</evidence>